<dbReference type="PANTHER" id="PTHR14696">
    <property type="entry name" value="HERMANSKY-PUDLAK SYNDROME 6 PROTEIN"/>
    <property type="match status" value="1"/>
</dbReference>
<name>B3RTL2_TRIAD</name>
<dbReference type="EMBL" id="DS985244">
    <property type="protein sequence ID" value="EDV25651.1"/>
    <property type="molecule type" value="Genomic_DNA"/>
</dbReference>
<dbReference type="InterPro" id="IPR046823">
    <property type="entry name" value="HPS6_N"/>
</dbReference>
<dbReference type="KEGG" id="tad:TRIADDRAFT_55965"/>
<dbReference type="OrthoDB" id="5957776at2759"/>
<protein>
    <submittedName>
        <fullName evidence="3">Uncharacterized protein</fullName>
    </submittedName>
</protein>
<feature type="domain" description="BLOC-2 complex member HPS6 N-terminal" evidence="1">
    <location>
        <begin position="95"/>
        <end position="221"/>
    </location>
</feature>
<organism evidence="3 4">
    <name type="scientific">Trichoplax adhaerens</name>
    <name type="common">Trichoplax reptans</name>
    <dbReference type="NCBI Taxonomy" id="10228"/>
    <lineage>
        <taxon>Eukaryota</taxon>
        <taxon>Metazoa</taxon>
        <taxon>Placozoa</taxon>
        <taxon>Uniplacotomia</taxon>
        <taxon>Trichoplacea</taxon>
        <taxon>Trichoplacidae</taxon>
        <taxon>Trichoplax</taxon>
    </lineage>
</organism>
<proteinExistence type="predicted"/>
<dbReference type="GO" id="GO:0072657">
    <property type="term" value="P:protein localization to membrane"/>
    <property type="evidence" value="ECO:0000318"/>
    <property type="project" value="GO_Central"/>
</dbReference>
<evidence type="ECO:0000259" key="2">
    <source>
        <dbReference type="Pfam" id="PF20468"/>
    </source>
</evidence>
<dbReference type="AlphaFoldDB" id="B3RTL2"/>
<evidence type="ECO:0000313" key="3">
    <source>
        <dbReference type="EMBL" id="EDV25651.1"/>
    </source>
</evidence>
<sequence>MFQVTPLQNNFPYIKGHKDFYQMFADGDDDIVITSFTMWSTPGHFYTLINGDSFYAFDIIGKNGCKELQRLHSLPADSETAKILHSAKLVIPCKKSPVVGVCYHNEDPQQIYIVHQNGDTELWKYTLVGRNYCWKSTGTYTLCTSTRTSVSSVMIHSQLDTIIWCERRRSGQIGDEDCCICTRKLDRSNDAVKFGTASVILHHCPDIGIYPHKDGIYIVAKQPCDLILFSNVDATNTFLLHLWNKDTFDTSHIKESDYRAIIDHYSYAWINDSTVSKILDVMVDLDTQRIYIIDSACGVSLLTYEQGDLEISYLYSINLSDADVKKVVNGKHRLQGFILNLFLGIISHNGQIRMYEINSGILTWTSDSFPSPHDTIFQLWKYNSPISHVGVYLLGLGIFILENVDIAKQAQQLERVVSEGENLENFQLNLAIKHSMLWSRYQLAYRQVINFISKATNAAKSFSLALETKISKEYPPTVYDFTYNYIENYVEYYQSVLGIIDVTTTTAEPVKKQRNFLLDMVPVFENYLNIVREHRKIISGVEDAIPKEDVEIDLPNIVKDMLIEIYTGPSTSNEDGSSIKIIEENENWKSLLDCDVIHEEAELELYKKSSIFRTFCRVPLLKILHEKFKSMEDTFSYSQRKNIFSEIRAVLPSLHPCRIEETTSEMISAYTELTLLSEDDFCENMALRTFIFYSKWEDAIAFTSSYNNNTLIQKELFHILITEMLKAGILNVYSKLLWNAIPQDMSLIALLTLLNDHLCPRSLTVNQGNVYYVQNNKDVSIGAVKDQFKKMLSADLERK</sequence>
<dbReference type="GeneID" id="6753396"/>
<reference evidence="3 4" key="1">
    <citation type="journal article" date="2008" name="Nature">
        <title>The Trichoplax genome and the nature of placozoans.</title>
        <authorList>
            <person name="Srivastava M."/>
            <person name="Begovic E."/>
            <person name="Chapman J."/>
            <person name="Putnam N.H."/>
            <person name="Hellsten U."/>
            <person name="Kawashima T."/>
            <person name="Kuo A."/>
            <person name="Mitros T."/>
            <person name="Salamov A."/>
            <person name="Carpenter M.L."/>
            <person name="Signorovitch A.Y."/>
            <person name="Moreno M.A."/>
            <person name="Kamm K."/>
            <person name="Grimwood J."/>
            <person name="Schmutz J."/>
            <person name="Shapiro H."/>
            <person name="Grigoriev I.V."/>
            <person name="Buss L.W."/>
            <person name="Schierwater B."/>
            <person name="Dellaporta S.L."/>
            <person name="Rokhsar D.S."/>
        </authorList>
    </citation>
    <scope>NUCLEOTIDE SEQUENCE [LARGE SCALE GENOMIC DNA]</scope>
    <source>
        <strain evidence="3 4">Grell-BS-1999</strain>
    </source>
</reference>
<dbReference type="InterPro" id="IPR046822">
    <property type="entry name" value="HPS6_C"/>
</dbReference>
<dbReference type="OMA" id="IWLLQMQ"/>
<dbReference type="Pfam" id="PF20468">
    <property type="entry name" value="HPS6_C"/>
    <property type="match status" value="1"/>
</dbReference>
<dbReference type="GO" id="GO:0032418">
    <property type="term" value="P:lysosome localization"/>
    <property type="evidence" value="ECO:0000318"/>
    <property type="project" value="GO_Central"/>
</dbReference>
<gene>
    <name evidence="3" type="ORF">TRIADDRAFT_55965</name>
</gene>
<dbReference type="InParanoid" id="B3RTL2"/>
<accession>B3RTL2</accession>
<dbReference type="RefSeq" id="XP_002111684.1">
    <property type="nucleotide sequence ID" value="XM_002111648.1"/>
</dbReference>
<feature type="domain" description="BLOC-2 complex member HPS6 C-terminal" evidence="2">
    <location>
        <begin position="684"/>
        <end position="793"/>
    </location>
</feature>
<evidence type="ECO:0000259" key="1">
    <source>
        <dbReference type="Pfam" id="PF15702"/>
    </source>
</evidence>
<dbReference type="InterPro" id="IPR017218">
    <property type="entry name" value="BLOC-2_complex_Hps6_subunit"/>
</dbReference>
<dbReference type="CTD" id="6753396"/>
<dbReference type="STRING" id="10228.B3RTL2"/>
<dbReference type="GO" id="GO:0031084">
    <property type="term" value="C:BLOC-2 complex"/>
    <property type="evidence" value="ECO:0000318"/>
    <property type="project" value="GO_Central"/>
</dbReference>
<evidence type="ECO:0000313" key="4">
    <source>
        <dbReference type="Proteomes" id="UP000009022"/>
    </source>
</evidence>
<dbReference type="HOGENOM" id="CLU_019081_0_0_1"/>
<keyword evidence="4" id="KW-1185">Reference proteome</keyword>
<dbReference type="GO" id="GO:0005765">
    <property type="term" value="C:lysosomal membrane"/>
    <property type="evidence" value="ECO:0000318"/>
    <property type="project" value="GO_Central"/>
</dbReference>
<dbReference type="PANTHER" id="PTHR14696:SF2">
    <property type="entry name" value="BLOC-2 COMPLEX MEMBER HPS6"/>
    <property type="match status" value="1"/>
</dbReference>
<dbReference type="Pfam" id="PF15702">
    <property type="entry name" value="HPS6"/>
    <property type="match status" value="1"/>
</dbReference>
<dbReference type="Proteomes" id="UP000009022">
    <property type="component" value="Unassembled WGS sequence"/>
</dbReference>